<protein>
    <submittedName>
        <fullName evidence="1">Lipoate-protein ligase A</fullName>
    </submittedName>
</protein>
<accession>A0A157LZN0</accession>
<sequence length="91" mass="9477">MHGEYKVPGGKLVVADVDVVDGRLAHVCISGDFFLEPPDALETINRGLSGLSADTDEAGLAEAVRQALPTGAELFGFSPEAVAVVIRRALS</sequence>
<name>A0A157LZN0_9BORD</name>
<evidence type="ECO:0000313" key="1">
    <source>
        <dbReference type="EMBL" id="SAI01789.1"/>
    </source>
</evidence>
<keyword evidence="1" id="KW-0436">Ligase</keyword>
<evidence type="ECO:0000313" key="2">
    <source>
        <dbReference type="Proteomes" id="UP000077037"/>
    </source>
</evidence>
<dbReference type="EMBL" id="FKBS01000008">
    <property type="protein sequence ID" value="SAI01789.1"/>
    <property type="molecule type" value="Genomic_DNA"/>
</dbReference>
<dbReference type="OrthoDB" id="165281at2"/>
<gene>
    <name evidence="1" type="ORF">SAMEA1982600_00953</name>
</gene>
<dbReference type="AlphaFoldDB" id="A0A157LZN0"/>
<dbReference type="RefSeq" id="WP_066409161.1">
    <property type="nucleotide sequence ID" value="NZ_FKBS01000008.1"/>
</dbReference>
<dbReference type="Gene3D" id="3.30.390.50">
    <property type="entry name" value="CO dehydrogenase flavoprotein, C-terminal domain"/>
    <property type="match status" value="1"/>
</dbReference>
<organism evidence="1 2">
    <name type="scientific">Bordetella ansorpii</name>
    <dbReference type="NCBI Taxonomy" id="288768"/>
    <lineage>
        <taxon>Bacteria</taxon>
        <taxon>Pseudomonadati</taxon>
        <taxon>Pseudomonadota</taxon>
        <taxon>Betaproteobacteria</taxon>
        <taxon>Burkholderiales</taxon>
        <taxon>Alcaligenaceae</taxon>
        <taxon>Bordetella</taxon>
    </lineage>
</organism>
<dbReference type="GO" id="GO:0016874">
    <property type="term" value="F:ligase activity"/>
    <property type="evidence" value="ECO:0007669"/>
    <property type="project" value="UniProtKB-KW"/>
</dbReference>
<reference evidence="1 2" key="1">
    <citation type="submission" date="2016-03" db="EMBL/GenBank/DDBJ databases">
        <authorList>
            <consortium name="Pathogen Informatics"/>
        </authorList>
    </citation>
    <scope>NUCLEOTIDE SEQUENCE [LARGE SCALE GENOMIC DNA]</scope>
    <source>
        <strain evidence="1 2">NCTC13364</strain>
    </source>
</reference>
<dbReference type="Proteomes" id="UP000077037">
    <property type="component" value="Unassembled WGS sequence"/>
</dbReference>
<proteinExistence type="predicted"/>